<gene>
    <name evidence="2" type="ORF">KIPB_017188</name>
</gene>
<dbReference type="EMBL" id="BDIP01011240">
    <property type="protein sequence ID" value="GIQ93029.1"/>
    <property type="molecule type" value="Genomic_DNA"/>
</dbReference>
<feature type="region of interest" description="Disordered" evidence="1">
    <location>
        <begin position="1"/>
        <end position="57"/>
    </location>
</feature>
<evidence type="ECO:0000313" key="3">
    <source>
        <dbReference type="Proteomes" id="UP000265618"/>
    </source>
</evidence>
<accession>A0A9K3GR71</accession>
<reference evidence="2 3" key="1">
    <citation type="journal article" date="2018" name="PLoS ONE">
        <title>The draft genome of Kipferlia bialata reveals reductive genome evolution in fornicate parasites.</title>
        <authorList>
            <person name="Tanifuji G."/>
            <person name="Takabayashi S."/>
            <person name="Kume K."/>
            <person name="Takagi M."/>
            <person name="Nakayama T."/>
            <person name="Kamikawa R."/>
            <person name="Inagaki Y."/>
            <person name="Hashimoto T."/>
        </authorList>
    </citation>
    <scope>NUCLEOTIDE SEQUENCE [LARGE SCALE GENOMIC DNA]</scope>
    <source>
        <strain evidence="2">NY0173</strain>
    </source>
</reference>
<keyword evidence="3" id="KW-1185">Reference proteome</keyword>
<evidence type="ECO:0000313" key="2">
    <source>
        <dbReference type="EMBL" id="GIQ93029.1"/>
    </source>
</evidence>
<dbReference type="Proteomes" id="UP000265618">
    <property type="component" value="Unassembled WGS sequence"/>
</dbReference>
<protein>
    <submittedName>
        <fullName evidence="2">Uncharacterized protein</fullName>
    </submittedName>
</protein>
<feature type="compositionally biased region" description="Basic residues" evidence="1">
    <location>
        <begin position="1"/>
        <end position="15"/>
    </location>
</feature>
<feature type="non-terminal residue" evidence="2">
    <location>
        <position position="1"/>
    </location>
</feature>
<name>A0A9K3GR71_9EUKA</name>
<comment type="caution">
    <text evidence="2">The sequence shown here is derived from an EMBL/GenBank/DDBJ whole genome shotgun (WGS) entry which is preliminary data.</text>
</comment>
<organism evidence="2 3">
    <name type="scientific">Kipferlia bialata</name>
    <dbReference type="NCBI Taxonomy" id="797122"/>
    <lineage>
        <taxon>Eukaryota</taxon>
        <taxon>Metamonada</taxon>
        <taxon>Carpediemonas-like organisms</taxon>
        <taxon>Kipferlia</taxon>
    </lineage>
</organism>
<proteinExistence type="predicted"/>
<evidence type="ECO:0000256" key="1">
    <source>
        <dbReference type="SAM" id="MobiDB-lite"/>
    </source>
</evidence>
<sequence>QQRRTKGKTAVRGQRRRIDEINSPRPLSEAETEIASPRPPSNLHGMSRTVSMIPGTL</sequence>
<dbReference type="AlphaFoldDB" id="A0A9K3GR71"/>